<dbReference type="AlphaFoldDB" id="A0A645IML5"/>
<sequence length="129" mass="14566">MLDKKVDLVIWGKKFCLPFECADSVDPGHLTNIELSVKQFSDNSEDITDKSIPAVKEYIDKSAKRIGITKVDELLECINPHMLLIGIDSGNTNIALLCGFKYDPEHDIAIIYREQLLVEVGSQDLVSWW</sequence>
<comment type="caution">
    <text evidence="2">The sequence shown here is derived from an EMBL/GenBank/DDBJ whole genome shotgun (WGS) entry which is preliminary data.</text>
</comment>
<gene>
    <name evidence="2" type="ORF">SDC9_196090</name>
</gene>
<protein>
    <recommendedName>
        <fullName evidence="1">DUF6985 domain-containing protein</fullName>
    </recommendedName>
</protein>
<proteinExistence type="predicted"/>
<evidence type="ECO:0000313" key="2">
    <source>
        <dbReference type="EMBL" id="MPN48483.1"/>
    </source>
</evidence>
<feature type="domain" description="DUF6985" evidence="1">
    <location>
        <begin position="34"/>
        <end position="125"/>
    </location>
</feature>
<evidence type="ECO:0000259" key="1">
    <source>
        <dbReference type="Pfam" id="PF22481"/>
    </source>
</evidence>
<accession>A0A645IML5</accession>
<organism evidence="2">
    <name type="scientific">bioreactor metagenome</name>
    <dbReference type="NCBI Taxonomy" id="1076179"/>
    <lineage>
        <taxon>unclassified sequences</taxon>
        <taxon>metagenomes</taxon>
        <taxon>ecological metagenomes</taxon>
    </lineage>
</organism>
<dbReference type="Pfam" id="PF22481">
    <property type="entry name" value="DUF6985"/>
    <property type="match status" value="1"/>
</dbReference>
<reference evidence="2" key="1">
    <citation type="submission" date="2019-08" db="EMBL/GenBank/DDBJ databases">
        <authorList>
            <person name="Kucharzyk K."/>
            <person name="Murdoch R.W."/>
            <person name="Higgins S."/>
            <person name="Loffler F."/>
        </authorList>
    </citation>
    <scope>NUCLEOTIDE SEQUENCE</scope>
</reference>
<name>A0A645IML5_9ZZZZ</name>
<dbReference type="EMBL" id="VSSQ01110830">
    <property type="protein sequence ID" value="MPN48483.1"/>
    <property type="molecule type" value="Genomic_DNA"/>
</dbReference>
<dbReference type="InterPro" id="IPR054254">
    <property type="entry name" value="DUF6985"/>
</dbReference>